<sequence>MIKKGLLKKAVLTLAVFAGFGASTTVFAGTSFSGEYRQGEILSFGSNLNKKEEAALREYFGVSADMPAIYVDNATAIEQLGLAPNALDNYTGGWYSSAYVKLTSGGGVQVTSKNVSLVTNEMFTNALITSGITNAEVNVSAPFMVTGESALAGILAGAEEIMGEALSEENKVVAKEEIDTTLDIADEILKDETNEINSSGDSSNVASGIINDIKQQVIKDSPNSTQIQEIIINVTNNYGVELSEEANARVLSLMEDVNDLNIDYKDIEETMNNIGDKISESLKEAGIKLKESGFFEKIGDWFVDLFKNFINWIKGLFTGGNETAPTDAIVPETNESLETTDEVESTEETDAPQAEEVVAPESEKSETTDEAIEMPVTEENTADSEMVTEETPAEEPTSDAEATPNTESDEASELVNQATEETQTVQE</sequence>
<feature type="region of interest" description="Disordered" evidence="1">
    <location>
        <begin position="321"/>
        <end position="427"/>
    </location>
</feature>
<feature type="compositionally biased region" description="Acidic residues" evidence="1">
    <location>
        <begin position="338"/>
        <end position="350"/>
    </location>
</feature>
<name>A0A6G2CRH7_9FIRM</name>
<organism evidence="3">
    <name type="scientific">Turicibacter sanguinis</name>
    <dbReference type="NCBI Taxonomy" id="154288"/>
    <lineage>
        <taxon>Bacteria</taxon>
        <taxon>Bacillati</taxon>
        <taxon>Bacillota</taxon>
        <taxon>Erysipelotrichia</taxon>
        <taxon>Erysipelotrichales</taxon>
        <taxon>Turicibacteraceae</taxon>
        <taxon>Turicibacter</taxon>
    </lineage>
</organism>
<dbReference type="AlphaFoldDB" id="A0A6G2CRH7"/>
<comment type="caution">
    <text evidence="3">The sequence shown here is derived from an EMBL/GenBank/DDBJ whole genome shotgun (WGS) entry which is preliminary data.</text>
</comment>
<dbReference type="InterPro" id="IPR009343">
    <property type="entry name" value="DUF1002"/>
</dbReference>
<protein>
    <submittedName>
        <fullName evidence="3">DUF1002 domain-containing protein</fullName>
    </submittedName>
</protein>
<evidence type="ECO:0000256" key="2">
    <source>
        <dbReference type="SAM" id="SignalP"/>
    </source>
</evidence>
<evidence type="ECO:0000313" key="3">
    <source>
        <dbReference type="EMBL" id="MTL95245.1"/>
    </source>
</evidence>
<feature type="chain" id="PRO_5043769834" evidence="2">
    <location>
        <begin position="29"/>
        <end position="427"/>
    </location>
</feature>
<gene>
    <name evidence="3" type="ORF">GMA64_11965</name>
</gene>
<accession>A0A6G2CRH7</accession>
<dbReference type="EMBL" id="WMQV01000036">
    <property type="protein sequence ID" value="MTL95245.1"/>
    <property type="molecule type" value="Genomic_DNA"/>
</dbReference>
<evidence type="ECO:0000256" key="1">
    <source>
        <dbReference type="SAM" id="MobiDB-lite"/>
    </source>
</evidence>
<feature type="signal peptide" evidence="2">
    <location>
        <begin position="1"/>
        <end position="28"/>
    </location>
</feature>
<dbReference type="Pfam" id="PF06207">
    <property type="entry name" value="DUF1002"/>
    <property type="match status" value="1"/>
</dbReference>
<reference evidence="3" key="1">
    <citation type="journal article" date="2019" name="Nat. Med.">
        <title>A library of human gut bacterial isolates paired with longitudinal multiomics data enables mechanistic microbiome research.</title>
        <authorList>
            <person name="Poyet M."/>
            <person name="Groussin M."/>
            <person name="Gibbons S.M."/>
            <person name="Avila-Pacheco J."/>
            <person name="Jiang X."/>
            <person name="Kearney S.M."/>
            <person name="Perrotta A.R."/>
            <person name="Berdy B."/>
            <person name="Zhao S."/>
            <person name="Lieberman T.D."/>
            <person name="Swanson P.K."/>
            <person name="Smith M."/>
            <person name="Roesemann S."/>
            <person name="Alexander J.E."/>
            <person name="Rich S.A."/>
            <person name="Livny J."/>
            <person name="Vlamakis H."/>
            <person name="Clish C."/>
            <person name="Bullock K."/>
            <person name="Deik A."/>
            <person name="Scott J."/>
            <person name="Pierce K.A."/>
            <person name="Xavier R.J."/>
            <person name="Alm E.J."/>
        </authorList>
    </citation>
    <scope>NUCLEOTIDE SEQUENCE</scope>
    <source>
        <strain evidence="3">BIOML-A179</strain>
    </source>
</reference>
<proteinExistence type="predicted"/>
<feature type="compositionally biased region" description="Acidic residues" evidence="1">
    <location>
        <begin position="380"/>
        <end position="398"/>
    </location>
</feature>
<dbReference type="RefSeq" id="WP_129821765.1">
    <property type="nucleotide sequence ID" value="NZ_RCYV01000027.1"/>
</dbReference>
<keyword evidence="2" id="KW-0732">Signal</keyword>
<feature type="compositionally biased region" description="Polar residues" evidence="1">
    <location>
        <begin position="414"/>
        <end position="427"/>
    </location>
</feature>